<dbReference type="InterPro" id="IPR043502">
    <property type="entry name" value="DNA/RNA_pol_sf"/>
</dbReference>
<evidence type="ECO:0000313" key="3">
    <source>
        <dbReference type="Proteomes" id="UP000308000"/>
    </source>
</evidence>
<dbReference type="Proteomes" id="UP000308000">
    <property type="component" value="Unassembled WGS sequence"/>
</dbReference>
<comment type="caution">
    <text evidence="2">The sequence shown here is derived from an EMBL/GenBank/DDBJ whole genome shotgun (WGS) entry which is preliminary data.</text>
</comment>
<evidence type="ECO:0000313" key="4">
    <source>
        <dbReference type="Proteomes" id="UP000536909"/>
    </source>
</evidence>
<dbReference type="AlphaFoldDB" id="A0AAJ5F4P4"/>
<dbReference type="EMBL" id="VBRC01000006">
    <property type="protein sequence ID" value="TLK27155.1"/>
    <property type="molecule type" value="Genomic_DNA"/>
</dbReference>
<accession>A0AAJ5F4P4</accession>
<name>A0AAJ5F4P4_9DEIO</name>
<reference evidence="1 4" key="2">
    <citation type="submission" date="2020-08" db="EMBL/GenBank/DDBJ databases">
        <title>Genomic Encyclopedia of Type Strains, Phase IV (KMG-IV): sequencing the most valuable type-strain genomes for metagenomic binning, comparative biology and taxonomic classification.</title>
        <authorList>
            <person name="Goeker M."/>
        </authorList>
    </citation>
    <scope>NUCLEOTIDE SEQUENCE [LARGE SCALE GENOMIC DNA]</scope>
    <source>
        <strain evidence="1 4">DSM 105434</strain>
    </source>
</reference>
<dbReference type="SUPFAM" id="SSF56672">
    <property type="entry name" value="DNA/RNA polymerases"/>
    <property type="match status" value="1"/>
</dbReference>
<organism evidence="2 3">
    <name type="scientific">Deinococcus metallilatus</name>
    <dbReference type="NCBI Taxonomy" id="1211322"/>
    <lineage>
        <taxon>Bacteria</taxon>
        <taxon>Thermotogati</taxon>
        <taxon>Deinococcota</taxon>
        <taxon>Deinococci</taxon>
        <taxon>Deinococcales</taxon>
        <taxon>Deinococcaceae</taxon>
        <taxon>Deinococcus</taxon>
    </lineage>
</organism>
<dbReference type="RefSeq" id="WP_129118246.1">
    <property type="nucleotide sequence ID" value="NZ_BSUI01000015.1"/>
</dbReference>
<dbReference type="EMBL" id="JACHFV010000007">
    <property type="protein sequence ID" value="MBB5295448.1"/>
    <property type="molecule type" value="Genomic_DNA"/>
</dbReference>
<sequence length="452" mass="51218">MKLMRPHIVTPDLREVIAIYHSEVFGTPAFTHLAQHLLFGRPGTGEEEKGHVVTSTEMFDVILAGTGWKKYSKVKFLDRFQQATGIGLKVREHEYVKGLARAIQAEFHPEVVAVFEQELRARGRKDRVFFDTGSKVTPDNRLLAFRQAEAAQRGEFQADRLNAPILRYFLDEVSTNAYAKFRKNLDIAIALAELTETDPHRQRAVLTNLHRLRDTLKPIYEQKPGTNRVFAQGYSLQSLPKHYRDLLMPGSVEADLKSCHLVIAAFDWQVQPLIKVLERGQSIWTYLADAVGTDSTPEAKAGLKSAIYAVLYGGGRDRIKSYLPADQHRAFLHDPVVKALLDAREAQMRCIKEAGGLLTVGGELIPLGERHPRELLVRRAQDIETHIIAVCYEVAERHTKDFRIVSAEHDGFRYDLLDKRRGDKVQAYLLEAVQKRSAELNLPMTMEFSRAA</sequence>
<protein>
    <submittedName>
        <fullName evidence="2">Uncharacterized protein</fullName>
    </submittedName>
</protein>
<reference evidence="2 3" key="1">
    <citation type="submission" date="2019-04" db="EMBL/GenBank/DDBJ databases">
        <title>Deinococcus metalilatus MA1002 mutant No.5.</title>
        <authorList>
            <person name="Park W."/>
            <person name="Park C."/>
        </authorList>
    </citation>
    <scope>NUCLEOTIDE SEQUENCE [LARGE SCALE GENOMIC DNA]</scope>
    <source>
        <strain evidence="2 3">MA1002-m5</strain>
    </source>
</reference>
<dbReference type="Proteomes" id="UP000536909">
    <property type="component" value="Unassembled WGS sequence"/>
</dbReference>
<gene>
    <name evidence="2" type="ORF">FCS05_09735</name>
    <name evidence="1" type="ORF">HNQ10_002277</name>
</gene>
<evidence type="ECO:0000313" key="2">
    <source>
        <dbReference type="EMBL" id="TLK27155.1"/>
    </source>
</evidence>
<keyword evidence="4" id="KW-1185">Reference proteome</keyword>
<evidence type="ECO:0000313" key="1">
    <source>
        <dbReference type="EMBL" id="MBB5295448.1"/>
    </source>
</evidence>
<proteinExistence type="predicted"/>